<proteinExistence type="predicted"/>
<evidence type="ECO:0000256" key="1">
    <source>
        <dbReference type="SAM" id="MobiDB-lite"/>
    </source>
</evidence>
<dbReference type="Proteomes" id="UP000053617">
    <property type="component" value="Unassembled WGS sequence"/>
</dbReference>
<reference evidence="3 4" key="1">
    <citation type="submission" date="2015-01" db="EMBL/GenBank/DDBJ databases">
        <title>The Genome Sequence of Rhinocladiella mackenzie CBS 650.93.</title>
        <authorList>
            <consortium name="The Broad Institute Genomics Platform"/>
            <person name="Cuomo C."/>
            <person name="de Hoog S."/>
            <person name="Gorbushina A."/>
            <person name="Stielow B."/>
            <person name="Teixiera M."/>
            <person name="Abouelleil A."/>
            <person name="Chapman S.B."/>
            <person name="Priest M."/>
            <person name="Young S.K."/>
            <person name="Wortman J."/>
            <person name="Nusbaum C."/>
            <person name="Birren B."/>
        </authorList>
    </citation>
    <scope>NUCLEOTIDE SEQUENCE [LARGE SCALE GENOMIC DNA]</scope>
    <source>
        <strain evidence="3 4">CBS 650.93</strain>
    </source>
</reference>
<dbReference type="PANTHER" id="PTHR24148">
    <property type="entry name" value="ANKYRIN REPEAT DOMAIN-CONTAINING PROTEIN 39 HOMOLOG-RELATED"/>
    <property type="match status" value="1"/>
</dbReference>
<name>A0A0D2H134_9EURO</name>
<evidence type="ECO:0000313" key="3">
    <source>
        <dbReference type="EMBL" id="KIX04163.1"/>
    </source>
</evidence>
<feature type="compositionally biased region" description="Basic residues" evidence="1">
    <location>
        <begin position="706"/>
        <end position="715"/>
    </location>
</feature>
<dbReference type="STRING" id="1442369.A0A0D2H134"/>
<dbReference type="OrthoDB" id="4850726at2759"/>
<protein>
    <submittedName>
        <fullName evidence="3">Rhinocladiella mackenziei CBS 650.93 unplaced genomic scaffold supercont1.5, whole genome shotgun sequence</fullName>
    </submittedName>
</protein>
<evidence type="ECO:0000313" key="4">
    <source>
        <dbReference type="Proteomes" id="UP000053617"/>
    </source>
</evidence>
<dbReference type="InterPro" id="IPR010730">
    <property type="entry name" value="HET"/>
</dbReference>
<dbReference type="InterPro" id="IPR052895">
    <property type="entry name" value="HetReg/Transcr_Mod"/>
</dbReference>
<accession>A0A0D2H134</accession>
<feature type="region of interest" description="Disordered" evidence="1">
    <location>
        <begin position="706"/>
        <end position="797"/>
    </location>
</feature>
<dbReference type="PANTHER" id="PTHR24148:SF64">
    <property type="entry name" value="HETEROKARYON INCOMPATIBILITY DOMAIN-CONTAINING PROTEIN"/>
    <property type="match status" value="1"/>
</dbReference>
<dbReference type="GeneID" id="25295788"/>
<dbReference type="VEuPathDB" id="FungiDB:Z518_07717"/>
<keyword evidence="4" id="KW-1185">Reference proteome</keyword>
<gene>
    <name evidence="3" type="ORF">Z518_07717</name>
</gene>
<dbReference type="EMBL" id="KN847479">
    <property type="protein sequence ID" value="KIX04163.1"/>
    <property type="molecule type" value="Genomic_DNA"/>
</dbReference>
<dbReference type="RefSeq" id="XP_013271299.1">
    <property type="nucleotide sequence ID" value="XM_013415845.1"/>
</dbReference>
<sequence length="958" mass="107505">MSHTWGDRCQAERILVNGEAITISRNLAEGLRALSRYPAVVDGHLKVWNDFLCLDQQNKVEVQRELKRMPTIFSNAYSVVAWLGPAMEESPLVMDTLNKFGDVDDHFARSEEILTSIPREVWKALAYFLQRPYWRRMWIVQELALAGSQTVLLCGDRSAHLHSLWNLVVAIIENVPWFHRLFATSRGDDGSYYDRFRHETFSVCARLLYVHEIDRSIQNGTDCDVLQLLDICRGSLQQDDRDKVYSILGLLPPRVSALIEPDLDKTAHAVYADLARAIIRAMKRLDLLQNCRIRSGKPMFPTWTPDLRVKSMSHTLGTRAIMDAGGNLEIEPRFSPDGLFLICRGVVLDEIDHLTPPQWPLVAVSEEEEMQSVPTIPVLEQNMATVRDALWRTLVGGSAGFPHDTTAPDEYAQLLNLPWPETSDDDVPTMAQNLIDQNWCSPHERQDMMTFLHFRHRATREFDVCGYPLGYFFPTSHDLSSSSASVGTTRQLKWPRKMLRQAANTLKRRRLTVTSQGRLGVAYIDGYLTVEYNLDTGVREKPVMDIDDVFLVLHHHWVLDTPVFPDERQRLQLALLLLLSAYTATRPAALVYKATNHTKQREHYFGWENDAPGNDEKTNSETYILTEVDTLIFDPILLMITVSILDNAFESMNVVDPHSGHSARLQEEIEVPAMNTSVLVNSGLLTLNEPSGGAFIGSSIRSKTRIRHYIPRPRGRSADGAAGASMAANAAGPTTPPRLPATAPSAPAPARHTNRQKAKAPRDVARTSPQSGATLSPPASRPSIPSNSLNPHSSISQTSETLQTSIVLDLSNTIDPVEDFIQLKEIMTIFSNSQSALRVLAKPRQQSGQAIVRDILWRLQRELAHKHAQKATELDRDIPPATSVKSAALREGNTLLNVERTLFEASHEGQYTKQLDRAFPGMHTRRIYDGLKREEAQIVAELRTGKVALIVPFTALGR</sequence>
<feature type="compositionally biased region" description="Low complexity" evidence="1">
    <location>
        <begin position="740"/>
        <end position="750"/>
    </location>
</feature>
<dbReference type="Pfam" id="PF06985">
    <property type="entry name" value="HET"/>
    <property type="match status" value="1"/>
</dbReference>
<evidence type="ECO:0000259" key="2">
    <source>
        <dbReference type="Pfam" id="PF06985"/>
    </source>
</evidence>
<dbReference type="HOGENOM" id="CLU_308187_0_0_1"/>
<feature type="compositionally biased region" description="Polar residues" evidence="1">
    <location>
        <begin position="783"/>
        <end position="797"/>
    </location>
</feature>
<dbReference type="AlphaFoldDB" id="A0A0D2H134"/>
<organism evidence="3 4">
    <name type="scientific">Rhinocladiella mackenziei CBS 650.93</name>
    <dbReference type="NCBI Taxonomy" id="1442369"/>
    <lineage>
        <taxon>Eukaryota</taxon>
        <taxon>Fungi</taxon>
        <taxon>Dikarya</taxon>
        <taxon>Ascomycota</taxon>
        <taxon>Pezizomycotina</taxon>
        <taxon>Eurotiomycetes</taxon>
        <taxon>Chaetothyriomycetidae</taxon>
        <taxon>Chaetothyriales</taxon>
        <taxon>Herpotrichiellaceae</taxon>
        <taxon>Rhinocladiella</taxon>
    </lineage>
</organism>
<feature type="domain" description="Heterokaryon incompatibility" evidence="2">
    <location>
        <begin position="1"/>
        <end position="142"/>
    </location>
</feature>
<feature type="compositionally biased region" description="Low complexity" evidence="1">
    <location>
        <begin position="718"/>
        <end position="733"/>
    </location>
</feature>